<name>A0A4P7KZL4_9GAMM</name>
<sequence>MQEMIKKFRDRFGEQTFTADDNKLLLYLTDAENRMDKKVWGVMYEQGLMYLTAHLLFLAGFHENSPTKDSHSADPNALFGSEGVGDVSASANFSGTEKDWFKTSAFGEQYLVLESRINNYALAIGMNW</sequence>
<evidence type="ECO:0000313" key="3">
    <source>
        <dbReference type="EMBL" id="WGM08081.1"/>
    </source>
</evidence>
<dbReference type="EMBL" id="CP123529">
    <property type="protein sequence ID" value="WGM08677.1"/>
    <property type="molecule type" value="Genomic_DNA"/>
</dbReference>
<geneLocation type="plasmid" evidence="5">
    <name>parsfin2</name>
</geneLocation>
<proteinExistence type="predicted"/>
<geneLocation type="plasmid" evidence="4 6">
    <name>paNv_CAN6</name>
</geneLocation>
<reference evidence="1 5" key="1">
    <citation type="submission" date="2019-03" db="EMBL/GenBank/DDBJ databases">
        <title>Long-read sequencing reveals hyperdense prophage content in a complex bacterial symbiont genome.</title>
        <authorList>
            <person name="Frost C.L."/>
            <person name="Siozios S."/>
            <person name="Nadal-Jimenez P."/>
            <person name="Brockhurst M.A."/>
            <person name="King K.C."/>
            <person name="Darby A.C."/>
            <person name="Hurst G.D.D."/>
        </authorList>
    </citation>
    <scope>NUCLEOTIDE SEQUENCE [LARGE SCALE GENOMIC DNA]</scope>
    <source>
        <strain evidence="1 5">FIN</strain>
        <plasmid evidence="1">pArsFIN2</plasmid>
        <plasmid evidence="5">parsfin2</plasmid>
        <plasmid evidence="5">parsfin6</plasmid>
        <plasmid evidence="2">pArsFIN6</plasmid>
    </source>
</reference>
<gene>
    <name evidence="1" type="ORF">ArsFIN_44480</name>
    <name evidence="2" type="ORF">ArsFIN_49120</name>
    <name evidence="3" type="ORF">QE258_21325</name>
    <name evidence="4" type="ORF">QE258_25220</name>
</gene>
<dbReference type="Pfam" id="PF13262">
    <property type="entry name" value="DUF4054"/>
    <property type="match status" value="1"/>
</dbReference>
<geneLocation type="plasmid" evidence="5">
    <name>parsfin6</name>
</geneLocation>
<protein>
    <submittedName>
        <fullName evidence="3">DUF4054 domain-containing protein</fullName>
    </submittedName>
</protein>
<evidence type="ECO:0000313" key="1">
    <source>
        <dbReference type="EMBL" id="QBY45837.1"/>
    </source>
</evidence>
<dbReference type="EMBL" id="CP038614">
    <property type="protein sequence ID" value="QBY45837.1"/>
    <property type="molecule type" value="Genomic_DNA"/>
</dbReference>
<keyword evidence="1" id="KW-0614">Plasmid</keyword>
<dbReference type="Proteomes" id="UP001177592">
    <property type="component" value="Plasmid paNv_CAN1"/>
</dbReference>
<reference evidence="3" key="2">
    <citation type="submission" date="2023-04" db="EMBL/GenBank/DDBJ databases">
        <title>Genome dynamics across the evolutionary transition to endosymbiosis.</title>
        <authorList>
            <person name="Siozios S."/>
            <person name="Nadal-Jimenez P."/>
            <person name="Azagi T."/>
            <person name="Sprong H."/>
            <person name="Frost C.L."/>
            <person name="Parratt S.R."/>
            <person name="Taylor G."/>
            <person name="Brettell L."/>
            <person name="Lew K.C."/>
            <person name="Croft L."/>
            <person name="King K.C."/>
            <person name="Brockhurst M.A."/>
            <person name="Hypsa V."/>
            <person name="Novakova E."/>
            <person name="Darby A.C."/>
            <person name="Hurst G.D.D."/>
        </authorList>
    </citation>
    <scope>NUCLEOTIDE SEQUENCE</scope>
    <source>
        <strain evidence="3">ANv_CAN</strain>
        <plasmid evidence="3">paNv_CAN1</plasmid>
        <plasmid evidence="4">paNv_CAN6</plasmid>
    </source>
</reference>
<dbReference type="InterPro" id="IPR025127">
    <property type="entry name" value="DUF4054"/>
</dbReference>
<dbReference type="KEGG" id="ans:ArsFIN_44480"/>
<dbReference type="EMBL" id="CP123524">
    <property type="protein sequence ID" value="WGM08081.1"/>
    <property type="molecule type" value="Genomic_DNA"/>
</dbReference>
<accession>A0A4P7KZL4</accession>
<dbReference type="Proteomes" id="UP001177592">
    <property type="component" value="Plasmid paNv_CAN6"/>
</dbReference>
<dbReference type="GeneID" id="39751859"/>
<organism evidence="1 5">
    <name type="scientific">Arsenophonus nasoniae</name>
    <name type="common">son-killer infecting Nasonia vitripennis</name>
    <dbReference type="NCBI Taxonomy" id="638"/>
    <lineage>
        <taxon>Bacteria</taxon>
        <taxon>Pseudomonadati</taxon>
        <taxon>Pseudomonadota</taxon>
        <taxon>Gammaproteobacteria</taxon>
        <taxon>Enterobacterales</taxon>
        <taxon>Morganellaceae</taxon>
        <taxon>Arsenophonus</taxon>
    </lineage>
</organism>
<geneLocation type="plasmid" evidence="1">
    <name>pArsFIN2</name>
</geneLocation>
<dbReference type="Proteomes" id="UP000295134">
    <property type="component" value="Plasmid pArsFIN6"/>
</dbReference>
<keyword evidence="6" id="KW-1185">Reference proteome</keyword>
<dbReference type="AlphaFoldDB" id="A0A4P7KZL4"/>
<dbReference type="RefSeq" id="WP_135678445.1">
    <property type="nucleotide sequence ID" value="NZ_CP038614.1"/>
</dbReference>
<dbReference type="Proteomes" id="UP000295134">
    <property type="component" value="Plasmid pArsFIN2"/>
</dbReference>
<dbReference type="KEGG" id="ans:ArsFIN_49120"/>
<evidence type="ECO:0000313" key="2">
    <source>
        <dbReference type="EMBL" id="QBY46301.1"/>
    </source>
</evidence>
<geneLocation type="plasmid" evidence="3 6">
    <name>paNv_CAN1</name>
</geneLocation>
<evidence type="ECO:0000313" key="4">
    <source>
        <dbReference type="EMBL" id="WGM08677.1"/>
    </source>
</evidence>
<geneLocation type="plasmid" evidence="2">
    <name>pArsFIN6</name>
</geneLocation>
<evidence type="ECO:0000313" key="6">
    <source>
        <dbReference type="Proteomes" id="UP001177592"/>
    </source>
</evidence>
<evidence type="ECO:0000313" key="5">
    <source>
        <dbReference type="Proteomes" id="UP000295134"/>
    </source>
</evidence>
<dbReference type="EMBL" id="CP038618">
    <property type="protein sequence ID" value="QBY46301.1"/>
    <property type="molecule type" value="Genomic_DNA"/>
</dbReference>